<dbReference type="AlphaFoldDB" id="A0A7C9JEL5"/>
<reference evidence="1" key="1">
    <citation type="submission" date="2018-08" db="EMBL/GenBank/DDBJ databases">
        <title>Murine metabolic-syndrome-specific gut microbial biobank.</title>
        <authorList>
            <person name="Liu C."/>
        </authorList>
    </citation>
    <scope>NUCLEOTIDE SEQUENCE [LARGE SCALE GENOMIC DNA]</scope>
    <source>
        <strain evidence="1">Z82</strain>
    </source>
</reference>
<gene>
    <name evidence="1" type="ORF">D1639_09815</name>
</gene>
<accession>A0A7C9JEL5</accession>
<comment type="caution">
    <text evidence="1">The sequence shown here is derived from an EMBL/GenBank/DDBJ whole genome shotgun (WGS) entry which is preliminary data.</text>
</comment>
<sequence>MYTVTASEAQKRAPAKYQREKMQLRTVKFGPNDADILAHLDARPNKAGYIKALIRADMGRAGGDEG</sequence>
<proteinExistence type="predicted"/>
<evidence type="ECO:0000313" key="1">
    <source>
        <dbReference type="EMBL" id="NBI35316.1"/>
    </source>
</evidence>
<organism evidence="1">
    <name type="scientific">Muribaculaceae bacterium Z82</name>
    <dbReference type="NCBI Taxonomy" id="2304548"/>
    <lineage>
        <taxon>Bacteria</taxon>
        <taxon>Pseudomonadati</taxon>
        <taxon>Bacteroidota</taxon>
        <taxon>Bacteroidia</taxon>
        <taxon>Bacteroidales</taxon>
        <taxon>Muribaculaceae</taxon>
    </lineage>
</organism>
<dbReference type="EMBL" id="QWKH01000101">
    <property type="protein sequence ID" value="NBI35316.1"/>
    <property type="molecule type" value="Genomic_DNA"/>
</dbReference>
<protein>
    <submittedName>
        <fullName evidence="1">Uncharacterized protein</fullName>
    </submittedName>
</protein>
<name>A0A7C9JEL5_9BACT</name>